<dbReference type="Gene3D" id="1.20.120.1760">
    <property type="match status" value="1"/>
</dbReference>
<feature type="transmembrane region" description="Helical" evidence="21">
    <location>
        <begin position="20"/>
        <end position="41"/>
    </location>
</feature>
<evidence type="ECO:0000256" key="8">
    <source>
        <dbReference type="ARBA" id="ARBA00022516"/>
    </source>
</evidence>
<comment type="catalytic activity">
    <reaction evidence="1 20">
        <text>a CDP-1,2-diacyl-sn-glycerol + choline = a 1,2-diacyl-sn-glycero-3-phosphocholine + CMP + H(+)</text>
        <dbReference type="Rhea" id="RHEA:14597"/>
        <dbReference type="ChEBI" id="CHEBI:15354"/>
        <dbReference type="ChEBI" id="CHEBI:15378"/>
        <dbReference type="ChEBI" id="CHEBI:57643"/>
        <dbReference type="ChEBI" id="CHEBI:58332"/>
        <dbReference type="ChEBI" id="CHEBI:60377"/>
        <dbReference type="EC" id="2.7.8.24"/>
    </reaction>
</comment>
<evidence type="ECO:0000256" key="6">
    <source>
        <dbReference type="ARBA" id="ARBA00015623"/>
    </source>
</evidence>
<keyword evidence="7 20" id="KW-1003">Cell membrane</keyword>
<keyword evidence="10 20" id="KW-0808">Transferase</keyword>
<dbReference type="EMBL" id="QAYG01000005">
    <property type="protein sequence ID" value="PTW60126.1"/>
    <property type="molecule type" value="Genomic_DNA"/>
</dbReference>
<evidence type="ECO:0000256" key="5">
    <source>
        <dbReference type="ARBA" id="ARBA00013195"/>
    </source>
</evidence>
<dbReference type="EC" id="2.7.8.24" evidence="5 20"/>
<evidence type="ECO:0000256" key="10">
    <source>
        <dbReference type="ARBA" id="ARBA00022679"/>
    </source>
</evidence>
<name>A0A2T5V8N8_9HYPH</name>
<evidence type="ECO:0000256" key="13">
    <source>
        <dbReference type="ARBA" id="ARBA00023098"/>
    </source>
</evidence>
<dbReference type="GO" id="GO:0008654">
    <property type="term" value="P:phospholipid biosynthetic process"/>
    <property type="evidence" value="ECO:0007669"/>
    <property type="project" value="UniProtKB-KW"/>
</dbReference>
<keyword evidence="17 20" id="KW-1208">Phospholipid metabolism</keyword>
<feature type="transmembrane region" description="Helical" evidence="21">
    <location>
        <begin position="86"/>
        <end position="105"/>
    </location>
</feature>
<keyword evidence="14 20" id="KW-0472">Membrane</keyword>
<evidence type="ECO:0000256" key="18">
    <source>
        <dbReference type="ARBA" id="ARBA00033321"/>
    </source>
</evidence>
<keyword evidence="9 20" id="KW-0997">Cell inner membrane</keyword>
<evidence type="ECO:0000256" key="17">
    <source>
        <dbReference type="ARBA" id="ARBA00023264"/>
    </source>
</evidence>
<feature type="transmembrane region" description="Helical" evidence="21">
    <location>
        <begin position="188"/>
        <end position="207"/>
    </location>
</feature>
<feature type="transmembrane region" description="Helical" evidence="21">
    <location>
        <begin position="213"/>
        <end position="235"/>
    </location>
</feature>
<evidence type="ECO:0000256" key="12">
    <source>
        <dbReference type="ARBA" id="ARBA00022989"/>
    </source>
</evidence>
<feature type="transmembrane region" description="Helical" evidence="21">
    <location>
        <begin position="148"/>
        <end position="176"/>
    </location>
</feature>
<dbReference type="InterPro" id="IPR000462">
    <property type="entry name" value="CDP-OH_P_trans"/>
</dbReference>
<evidence type="ECO:0000256" key="3">
    <source>
        <dbReference type="ARBA" id="ARBA00004429"/>
    </source>
</evidence>
<evidence type="ECO:0000256" key="11">
    <source>
        <dbReference type="ARBA" id="ARBA00022692"/>
    </source>
</evidence>
<gene>
    <name evidence="22" type="ORF">C8N35_105128</name>
</gene>
<evidence type="ECO:0000256" key="19">
    <source>
        <dbReference type="ARBA" id="ARBA00037468"/>
    </source>
</evidence>
<dbReference type="GO" id="GO:0005886">
    <property type="term" value="C:plasma membrane"/>
    <property type="evidence" value="ECO:0007669"/>
    <property type="project" value="UniProtKB-SubCell"/>
</dbReference>
<protein>
    <recommendedName>
        <fullName evidence="6 20">Phosphatidylcholine synthase</fullName>
        <shortName evidence="20">PC synthase</shortName>
        <shortName evidence="20">PCS</shortName>
        <ecNumber evidence="5 20">2.7.8.24</ecNumber>
    </recommendedName>
    <alternativeName>
        <fullName evidence="18 20">CDP-diglyceride-choline O-phosphatidyltransferase</fullName>
    </alternativeName>
</protein>
<evidence type="ECO:0000256" key="7">
    <source>
        <dbReference type="ARBA" id="ARBA00022475"/>
    </source>
</evidence>
<comment type="function">
    <text evidence="19 20">Condenses choline with CDP-diglyceride to produce phosphatidylcholine and CMP.</text>
</comment>
<comment type="cofactor">
    <cofactor evidence="2 20">
        <name>Mn(2+)</name>
        <dbReference type="ChEBI" id="CHEBI:29035"/>
    </cofactor>
</comment>
<evidence type="ECO:0000256" key="20">
    <source>
        <dbReference type="PIRNR" id="PIRNR000851"/>
    </source>
</evidence>
<keyword evidence="11 21" id="KW-0812">Transmembrane</keyword>
<dbReference type="Pfam" id="PF01066">
    <property type="entry name" value="CDP-OH_P_transf"/>
    <property type="match status" value="1"/>
</dbReference>
<dbReference type="RefSeq" id="WP_107990411.1">
    <property type="nucleotide sequence ID" value="NZ_QAYG01000005.1"/>
</dbReference>
<dbReference type="InterPro" id="IPR043130">
    <property type="entry name" value="CDP-OH_PTrfase_TM_dom"/>
</dbReference>
<dbReference type="InterPro" id="IPR026027">
    <property type="entry name" value="PcS"/>
</dbReference>
<keyword evidence="23" id="KW-1185">Reference proteome</keyword>
<keyword evidence="8 20" id="KW-0444">Lipid biosynthesis</keyword>
<proteinExistence type="inferred from homology"/>
<evidence type="ECO:0000256" key="21">
    <source>
        <dbReference type="SAM" id="Phobius"/>
    </source>
</evidence>
<keyword evidence="13 20" id="KW-0443">Lipid metabolism</keyword>
<accession>A0A2T5V8N8</accession>
<dbReference type="Proteomes" id="UP000244081">
    <property type="component" value="Unassembled WGS sequence"/>
</dbReference>
<dbReference type="AlphaFoldDB" id="A0A2T5V8N8"/>
<comment type="similarity">
    <text evidence="4 20">Belongs to the CDP-alcohol phosphatidyltransferase class-I family.</text>
</comment>
<dbReference type="GO" id="GO:0050520">
    <property type="term" value="F:phosphatidylcholine synthase activity"/>
    <property type="evidence" value="ECO:0007669"/>
    <property type="project" value="UniProtKB-EC"/>
</dbReference>
<comment type="subcellular location">
    <subcellularLocation>
        <location evidence="3 20">Cell inner membrane</location>
        <topology evidence="3 20">Multi-pass membrane protein</topology>
    </subcellularLocation>
</comment>
<keyword evidence="15 20" id="KW-0594">Phospholipid biosynthesis</keyword>
<evidence type="ECO:0000313" key="23">
    <source>
        <dbReference type="Proteomes" id="UP000244081"/>
    </source>
</evidence>
<reference evidence="22 23" key="1">
    <citation type="submission" date="2018-04" db="EMBL/GenBank/DDBJ databases">
        <title>Genomic Encyclopedia of Archaeal and Bacterial Type Strains, Phase II (KMG-II): from individual species to whole genera.</title>
        <authorList>
            <person name="Goeker M."/>
        </authorList>
    </citation>
    <scope>NUCLEOTIDE SEQUENCE [LARGE SCALE GENOMIC DNA]</scope>
    <source>
        <strain evidence="22 23">DSM 23382</strain>
    </source>
</reference>
<evidence type="ECO:0000313" key="22">
    <source>
        <dbReference type="EMBL" id="PTW60126.1"/>
    </source>
</evidence>
<dbReference type="PIRSF" id="PIRSF000851">
    <property type="entry name" value="PcS"/>
    <property type="match status" value="1"/>
</dbReference>
<evidence type="ECO:0000256" key="16">
    <source>
        <dbReference type="ARBA" id="ARBA00023211"/>
    </source>
</evidence>
<evidence type="ECO:0000256" key="15">
    <source>
        <dbReference type="ARBA" id="ARBA00023209"/>
    </source>
</evidence>
<keyword evidence="12 21" id="KW-1133">Transmembrane helix</keyword>
<evidence type="ECO:0000256" key="14">
    <source>
        <dbReference type="ARBA" id="ARBA00023136"/>
    </source>
</evidence>
<dbReference type="OrthoDB" id="350520at2"/>
<evidence type="ECO:0000256" key="4">
    <source>
        <dbReference type="ARBA" id="ARBA00010441"/>
    </source>
</evidence>
<comment type="caution">
    <text evidence="22">The sequence shown here is derived from an EMBL/GenBank/DDBJ whole genome shotgun (WGS) entry which is preliminary data.</text>
</comment>
<organism evidence="22 23">
    <name type="scientific">Breoghania corrubedonensis</name>
    <dbReference type="NCBI Taxonomy" id="665038"/>
    <lineage>
        <taxon>Bacteria</taxon>
        <taxon>Pseudomonadati</taxon>
        <taxon>Pseudomonadota</taxon>
        <taxon>Alphaproteobacteria</taxon>
        <taxon>Hyphomicrobiales</taxon>
        <taxon>Stappiaceae</taxon>
        <taxon>Breoghania</taxon>
    </lineage>
</organism>
<feature type="transmembrane region" description="Helical" evidence="21">
    <location>
        <begin position="112"/>
        <end position="128"/>
    </location>
</feature>
<sequence length="247" mass="26568">MATQPREETATGGRSTWLAFAVHILTASGALWALLAMVAAADGDWPMMFAWLGVALVVDGIDGPLARAANVTERLPTWSGAALDFVIDYATYVLLPAFAIATAGLMSTPYNLIAAGLVVVSGALYFAYDGMKLPDNCFRGFPVTWNMLVFVIFAFPVLQAYSLVIVLVFVALTFAPVRFVHPVRVKRWRPLTLLVAVVWLASAFVAASNNMQANGLAGIGLAASSIYLLVIGALFQLNDKMRARHTE</sequence>
<evidence type="ECO:0000256" key="2">
    <source>
        <dbReference type="ARBA" id="ARBA00001936"/>
    </source>
</evidence>
<evidence type="ECO:0000256" key="1">
    <source>
        <dbReference type="ARBA" id="ARBA00000958"/>
    </source>
</evidence>
<keyword evidence="16 20" id="KW-0464">Manganese</keyword>
<evidence type="ECO:0000256" key="9">
    <source>
        <dbReference type="ARBA" id="ARBA00022519"/>
    </source>
</evidence>